<organism evidence="4 5">
    <name type="scientific">Aspergillus nomiae NRRL (strain ATCC 15546 / NRRL 13137 / CBS 260.88 / M93)</name>
    <dbReference type="NCBI Taxonomy" id="1509407"/>
    <lineage>
        <taxon>Eukaryota</taxon>
        <taxon>Fungi</taxon>
        <taxon>Dikarya</taxon>
        <taxon>Ascomycota</taxon>
        <taxon>Pezizomycotina</taxon>
        <taxon>Eurotiomycetes</taxon>
        <taxon>Eurotiomycetidae</taxon>
        <taxon>Eurotiales</taxon>
        <taxon>Aspergillaceae</taxon>
        <taxon>Aspergillus</taxon>
        <taxon>Aspergillus subgen. Circumdati</taxon>
    </lineage>
</organism>
<dbReference type="InterPro" id="IPR039903">
    <property type="entry name" value="Zswim2"/>
</dbReference>
<evidence type="ECO:0000256" key="2">
    <source>
        <dbReference type="SAM" id="MobiDB-lite"/>
    </source>
</evidence>
<feature type="region of interest" description="Disordered" evidence="2">
    <location>
        <begin position="161"/>
        <end position="201"/>
    </location>
</feature>
<dbReference type="Proteomes" id="UP000037505">
    <property type="component" value="Unassembled WGS sequence"/>
</dbReference>
<dbReference type="GO" id="GO:0008270">
    <property type="term" value="F:zinc ion binding"/>
    <property type="evidence" value="ECO:0007669"/>
    <property type="project" value="UniProtKB-KW"/>
</dbReference>
<evidence type="ECO:0000313" key="5">
    <source>
        <dbReference type="Proteomes" id="UP000037505"/>
    </source>
</evidence>
<dbReference type="Gene3D" id="3.30.40.10">
    <property type="entry name" value="Zinc/RING finger domain, C3HC4 (zinc finger)"/>
    <property type="match status" value="1"/>
</dbReference>
<evidence type="ECO:0000256" key="1">
    <source>
        <dbReference type="PROSITE-ProRule" id="PRU00175"/>
    </source>
</evidence>
<keyword evidence="1" id="KW-0863">Zinc-finger</keyword>
<evidence type="ECO:0000313" key="4">
    <source>
        <dbReference type="EMBL" id="KNG87789.1"/>
    </source>
</evidence>
<sequence length="340" mass="37469">MPSPYSRAQTTFLPHLSEIIQVYPEGERWCTGYAPSQGRRCHQSTNARNRQTAMYLLDEGTEDLYAGRDINDLLEALAPYTLCTRWHKYQAPELAAKWKRKVQRFLGSCVSPAPTQRTAGERQRTSPAAGSRRIVEVECSNLENWALVRTEGRGNLQTVRAAPTSSQETRVNGRATQTTISTDRRRELSVSGAAVPTEERTNRTRAVAYNSQAGLQVASVAASNRGLSNIPTATIRATSNRALLGSGSRAALSSTTSSCSGDSTRRPIEGDCSICYESLKKARSGARHGAHHDTEDEEEQQEISWCKAQCGVNYHATCIESWLKVSPKSTCPTCRRAWKA</sequence>
<comment type="caution">
    <text evidence="4">The sequence shown here is derived from an EMBL/GenBank/DDBJ whole genome shotgun (WGS) entry which is preliminary data.</text>
</comment>
<dbReference type="RefSeq" id="XP_015408712.1">
    <property type="nucleotide sequence ID" value="XM_015549889.1"/>
</dbReference>
<dbReference type="SUPFAM" id="SSF57850">
    <property type="entry name" value="RING/U-box"/>
    <property type="match status" value="1"/>
</dbReference>
<dbReference type="PROSITE" id="PS50089">
    <property type="entry name" value="ZF_RING_2"/>
    <property type="match status" value="1"/>
</dbReference>
<feature type="domain" description="RING-type" evidence="3">
    <location>
        <begin position="272"/>
        <end position="335"/>
    </location>
</feature>
<name>A0A0L1J7Q9_ASPN3</name>
<feature type="region of interest" description="Disordered" evidence="2">
    <location>
        <begin position="110"/>
        <end position="130"/>
    </location>
</feature>
<keyword evidence="5" id="KW-1185">Reference proteome</keyword>
<dbReference type="STRING" id="1509407.A0A0L1J7Q9"/>
<dbReference type="InterPro" id="IPR013083">
    <property type="entry name" value="Znf_RING/FYVE/PHD"/>
</dbReference>
<dbReference type="OrthoDB" id="4485737at2759"/>
<dbReference type="AlphaFoldDB" id="A0A0L1J7Q9"/>
<evidence type="ECO:0000259" key="3">
    <source>
        <dbReference type="PROSITE" id="PS50089"/>
    </source>
</evidence>
<dbReference type="GeneID" id="26806436"/>
<keyword evidence="1" id="KW-0479">Metal-binding</keyword>
<dbReference type="PANTHER" id="PTHR21540:SF0">
    <property type="entry name" value="PHD FAMILY PROTEIN"/>
    <property type="match status" value="1"/>
</dbReference>
<keyword evidence="1" id="KW-0862">Zinc</keyword>
<proteinExistence type="predicted"/>
<protein>
    <recommendedName>
        <fullName evidence="3">RING-type domain-containing protein</fullName>
    </recommendedName>
</protein>
<dbReference type="PANTHER" id="PTHR21540">
    <property type="entry name" value="RING FINGER AND SWIM DOMAIN-CONTAINING PROTEIN 2"/>
    <property type="match status" value="1"/>
</dbReference>
<feature type="compositionally biased region" description="Polar residues" evidence="2">
    <location>
        <begin position="161"/>
        <end position="181"/>
    </location>
</feature>
<reference evidence="4 5" key="1">
    <citation type="submission" date="2014-06" db="EMBL/GenBank/DDBJ databases">
        <title>The Genome of the Aflatoxigenic Filamentous Fungus Aspergillus nomius.</title>
        <authorList>
            <person name="Moore M.G."/>
            <person name="Shannon B.M."/>
            <person name="Brian M.M."/>
        </authorList>
    </citation>
    <scope>NUCLEOTIDE SEQUENCE [LARGE SCALE GENOMIC DNA]</scope>
    <source>
        <strain evidence="4 5">NRRL 13137</strain>
    </source>
</reference>
<dbReference type="GO" id="GO:0061630">
    <property type="term" value="F:ubiquitin protein ligase activity"/>
    <property type="evidence" value="ECO:0007669"/>
    <property type="project" value="InterPro"/>
</dbReference>
<dbReference type="InterPro" id="IPR001841">
    <property type="entry name" value="Znf_RING"/>
</dbReference>
<gene>
    <name evidence="4" type="ORF">ANOM_004632</name>
</gene>
<dbReference type="EMBL" id="JNOM01000070">
    <property type="protein sequence ID" value="KNG87789.1"/>
    <property type="molecule type" value="Genomic_DNA"/>
</dbReference>
<accession>A0A0L1J7Q9</accession>